<name>A0A150KKD7_9BACI</name>
<dbReference type="OrthoDB" id="2455619at2"/>
<reference evidence="1 2" key="1">
    <citation type="submission" date="2016-01" db="EMBL/GenBank/DDBJ databases">
        <title>Genome Sequences of Twelve Sporeforming Bacillus Species Isolated from Foods.</title>
        <authorList>
            <person name="Berendsen E.M."/>
            <person name="Wells-Bennik M.H."/>
            <person name="Krawcyk A.O."/>
            <person name="De Jong A."/>
            <person name="Holsappel S."/>
            <person name="Eijlander R.T."/>
            <person name="Kuipers O.P."/>
        </authorList>
    </citation>
    <scope>NUCLEOTIDE SEQUENCE [LARGE SCALE GENOMIC DNA]</scope>
    <source>
        <strain evidence="1 2">B4102</strain>
    </source>
</reference>
<evidence type="ECO:0000313" key="2">
    <source>
        <dbReference type="Proteomes" id="UP000075666"/>
    </source>
</evidence>
<dbReference type="STRING" id="46224.B4102_3943"/>
<dbReference type="Pfam" id="PF17279">
    <property type="entry name" value="DUF5344"/>
    <property type="match status" value="1"/>
</dbReference>
<dbReference type="RefSeq" id="WP_066235620.1">
    <property type="nucleotide sequence ID" value="NZ_LQYN01000129.1"/>
</dbReference>
<gene>
    <name evidence="1" type="ORF">B4102_3943</name>
</gene>
<dbReference type="PATRIC" id="fig|46224.3.peg.1087"/>
<evidence type="ECO:0008006" key="3">
    <source>
        <dbReference type="Google" id="ProtNLM"/>
    </source>
</evidence>
<keyword evidence="2" id="KW-1185">Reference proteome</keyword>
<dbReference type="Proteomes" id="UP000075666">
    <property type="component" value="Unassembled WGS sequence"/>
</dbReference>
<evidence type="ECO:0000313" key="1">
    <source>
        <dbReference type="EMBL" id="KYC89936.1"/>
    </source>
</evidence>
<accession>A0A150KKD7</accession>
<comment type="caution">
    <text evidence="1">The sequence shown here is derived from an EMBL/GenBank/DDBJ whole genome shotgun (WGS) entry which is preliminary data.</text>
</comment>
<protein>
    <recommendedName>
        <fullName evidence="3">YwqI/YxiC family protein</fullName>
    </recommendedName>
</protein>
<proteinExistence type="predicted"/>
<sequence>MSTEIKVQYTEIAQKLANLQSKAKSLKTSFPTDIGGKNHMDVISRLNEIGADVQKILHSYQSFLLKSENATKEAIKSMKELDERVSEQFQLMK</sequence>
<organism evidence="1 2">
    <name type="scientific">Heyndrickxia sporothermodurans</name>
    <dbReference type="NCBI Taxonomy" id="46224"/>
    <lineage>
        <taxon>Bacteria</taxon>
        <taxon>Bacillati</taxon>
        <taxon>Bacillota</taxon>
        <taxon>Bacilli</taxon>
        <taxon>Bacillales</taxon>
        <taxon>Bacillaceae</taxon>
        <taxon>Heyndrickxia</taxon>
    </lineage>
</organism>
<dbReference type="EMBL" id="LQYN01000129">
    <property type="protein sequence ID" value="KYC89936.1"/>
    <property type="molecule type" value="Genomic_DNA"/>
</dbReference>
<dbReference type="AlphaFoldDB" id="A0A150KKD7"/>
<dbReference type="InterPro" id="IPR046318">
    <property type="entry name" value="DUF5344"/>
</dbReference>